<sequence length="275" mass="29896">MTVTNGVALVEAAMGKPWESDALPAIEAGVASLPPEVAFAFGDQARRKKWFKCAERLLTAAADGLGDQTAIHVGLVECRSNLQMWQEAAKAADNALARDPKNRRVIRAKARILWKLGRSKEAIALLRKYSSLAKSWSEPWLDMARVQASIGDWKGARQSANEAIKRGAEGEEVRTIAVDACVALQDHEGVFGHASALARQQPALIARWVRMYQSLDEPIVAVHVARALVAARGVGTDVERSLYRLEGRLRSANEQLSSPAVREALGVLASQDLSK</sequence>
<comment type="caution">
    <text evidence="1">The sequence shown here is derived from an EMBL/GenBank/DDBJ whole genome shotgun (WGS) entry which is preliminary data.</text>
</comment>
<name>A0ABU0J6Q7_9HYPH</name>
<keyword evidence="2" id="KW-1185">Reference proteome</keyword>
<dbReference type="InterPro" id="IPR011990">
    <property type="entry name" value="TPR-like_helical_dom_sf"/>
</dbReference>
<dbReference type="RefSeq" id="WP_307273223.1">
    <property type="nucleotide sequence ID" value="NZ_JAUSVX010000005.1"/>
</dbReference>
<organism evidence="1 2">
    <name type="scientific">Labrys wisconsinensis</name>
    <dbReference type="NCBI Taxonomy" id="425677"/>
    <lineage>
        <taxon>Bacteria</taxon>
        <taxon>Pseudomonadati</taxon>
        <taxon>Pseudomonadota</taxon>
        <taxon>Alphaproteobacteria</taxon>
        <taxon>Hyphomicrobiales</taxon>
        <taxon>Xanthobacteraceae</taxon>
        <taxon>Labrys</taxon>
    </lineage>
</organism>
<protein>
    <submittedName>
        <fullName evidence="1">Tetratricopeptide (TPR) repeat protein</fullName>
    </submittedName>
</protein>
<dbReference type="SUPFAM" id="SSF48452">
    <property type="entry name" value="TPR-like"/>
    <property type="match status" value="1"/>
</dbReference>
<dbReference type="Pfam" id="PF14559">
    <property type="entry name" value="TPR_19"/>
    <property type="match status" value="1"/>
</dbReference>
<dbReference type="EMBL" id="JAUSVX010000005">
    <property type="protein sequence ID" value="MDQ0469943.1"/>
    <property type="molecule type" value="Genomic_DNA"/>
</dbReference>
<reference evidence="1 2" key="1">
    <citation type="submission" date="2023-07" db="EMBL/GenBank/DDBJ databases">
        <title>Genomic Encyclopedia of Type Strains, Phase IV (KMG-IV): sequencing the most valuable type-strain genomes for metagenomic binning, comparative biology and taxonomic classification.</title>
        <authorList>
            <person name="Goeker M."/>
        </authorList>
    </citation>
    <scope>NUCLEOTIDE SEQUENCE [LARGE SCALE GENOMIC DNA]</scope>
    <source>
        <strain evidence="1 2">DSM 19619</strain>
    </source>
</reference>
<accession>A0ABU0J6Q7</accession>
<evidence type="ECO:0000313" key="1">
    <source>
        <dbReference type="EMBL" id="MDQ0469943.1"/>
    </source>
</evidence>
<dbReference type="Gene3D" id="1.25.40.10">
    <property type="entry name" value="Tetratricopeptide repeat domain"/>
    <property type="match status" value="1"/>
</dbReference>
<dbReference type="Proteomes" id="UP001242480">
    <property type="component" value="Unassembled WGS sequence"/>
</dbReference>
<evidence type="ECO:0000313" key="2">
    <source>
        <dbReference type="Proteomes" id="UP001242480"/>
    </source>
</evidence>
<gene>
    <name evidence="1" type="ORF">QO011_002959</name>
</gene>
<proteinExistence type="predicted"/>